<evidence type="ECO:0000256" key="1">
    <source>
        <dbReference type="SAM" id="SignalP"/>
    </source>
</evidence>
<keyword evidence="3" id="KW-1185">Reference proteome</keyword>
<dbReference type="AlphaFoldDB" id="A0AA37SWU0"/>
<feature type="chain" id="PRO_5041283726" evidence="1">
    <location>
        <begin position="19"/>
        <end position="192"/>
    </location>
</feature>
<feature type="signal peptide" evidence="1">
    <location>
        <begin position="1"/>
        <end position="18"/>
    </location>
</feature>
<accession>A0AA37SWU0</accession>
<keyword evidence="1" id="KW-0732">Signal</keyword>
<comment type="caution">
    <text evidence="2">The sequence shown here is derived from an EMBL/GenBank/DDBJ whole genome shotgun (WGS) entry which is preliminary data.</text>
</comment>
<gene>
    <name evidence="2" type="ORF">GCM10007852_21110</name>
</gene>
<name>A0AA37SWU0_9ALTE</name>
<protein>
    <submittedName>
        <fullName evidence="2">Uncharacterized protein</fullName>
    </submittedName>
</protein>
<evidence type="ECO:0000313" key="2">
    <source>
        <dbReference type="EMBL" id="GLR71203.1"/>
    </source>
</evidence>
<dbReference type="EMBL" id="BSOT01000005">
    <property type="protein sequence ID" value="GLR71203.1"/>
    <property type="molecule type" value="Genomic_DNA"/>
</dbReference>
<evidence type="ECO:0000313" key="3">
    <source>
        <dbReference type="Proteomes" id="UP001156601"/>
    </source>
</evidence>
<organism evidence="2 3">
    <name type="scientific">Agaribacter marinus</name>
    <dbReference type="NCBI Taxonomy" id="1431249"/>
    <lineage>
        <taxon>Bacteria</taxon>
        <taxon>Pseudomonadati</taxon>
        <taxon>Pseudomonadota</taxon>
        <taxon>Gammaproteobacteria</taxon>
        <taxon>Alteromonadales</taxon>
        <taxon>Alteromonadaceae</taxon>
        <taxon>Agaribacter</taxon>
    </lineage>
</organism>
<reference evidence="2" key="2">
    <citation type="submission" date="2023-01" db="EMBL/GenBank/DDBJ databases">
        <title>Draft genome sequence of Agaribacter marinus strain NBRC 110023.</title>
        <authorList>
            <person name="Sun Q."/>
            <person name="Mori K."/>
        </authorList>
    </citation>
    <scope>NUCLEOTIDE SEQUENCE</scope>
    <source>
        <strain evidence="2">NBRC 110023</strain>
    </source>
</reference>
<reference evidence="2" key="1">
    <citation type="journal article" date="2014" name="Int. J. Syst. Evol. Microbiol.">
        <title>Complete genome sequence of Corynebacterium casei LMG S-19264T (=DSM 44701T), isolated from a smear-ripened cheese.</title>
        <authorList>
            <consortium name="US DOE Joint Genome Institute (JGI-PGF)"/>
            <person name="Walter F."/>
            <person name="Albersmeier A."/>
            <person name="Kalinowski J."/>
            <person name="Ruckert C."/>
        </authorList>
    </citation>
    <scope>NUCLEOTIDE SEQUENCE</scope>
    <source>
        <strain evidence="2">NBRC 110023</strain>
    </source>
</reference>
<sequence>MTRIISMLIVLMSCQAIGADKNGQFAIKGVGNVGCKSYVSIIQSNNQQKYLFAGWLNGFITSHNQHLIDTFDLTSWENVETLGNYMYQHCILNTEKSFFQAATDMVTKLGTEKIDLYKSAVTFSANSKTYVVYDQVVMRMKQKLSDLNIFSGDINAEITTNFKDAVKTYAHNTDIEIESIFDQQLLFKMFHG</sequence>
<dbReference type="RefSeq" id="WP_284217496.1">
    <property type="nucleotide sequence ID" value="NZ_BSOT01000005.1"/>
</dbReference>
<proteinExistence type="predicted"/>
<dbReference type="Proteomes" id="UP001156601">
    <property type="component" value="Unassembled WGS sequence"/>
</dbReference>